<dbReference type="Proteomes" id="UP000019149">
    <property type="component" value="Unassembled WGS sequence"/>
</dbReference>
<keyword evidence="10" id="KW-1185">Reference proteome</keyword>
<feature type="region of interest" description="Disordered" evidence="7">
    <location>
        <begin position="1129"/>
        <end position="1197"/>
    </location>
</feature>
<dbReference type="Gene3D" id="1.10.1410.10">
    <property type="match status" value="1"/>
</dbReference>
<evidence type="ECO:0000313" key="9">
    <source>
        <dbReference type="EMBL" id="EUB62300.1"/>
    </source>
</evidence>
<dbReference type="GeneID" id="36338468"/>
<dbReference type="CDD" id="cd05402">
    <property type="entry name" value="NT_PAP_TUTase"/>
    <property type="match status" value="1"/>
</dbReference>
<dbReference type="InterPro" id="IPR054708">
    <property type="entry name" value="MTPAP-like_central"/>
</dbReference>
<comment type="cofactor">
    <cofactor evidence="1">
        <name>Mn(2+)</name>
        <dbReference type="ChEBI" id="CHEBI:29035"/>
    </cofactor>
</comment>
<dbReference type="SUPFAM" id="SSF81631">
    <property type="entry name" value="PAP/OAS1 substrate-binding domain"/>
    <property type="match status" value="1"/>
</dbReference>
<dbReference type="InterPro" id="IPR002058">
    <property type="entry name" value="PAP_assoc"/>
</dbReference>
<dbReference type="InterPro" id="IPR000719">
    <property type="entry name" value="Prot_kinase_dom"/>
</dbReference>
<evidence type="ECO:0000256" key="6">
    <source>
        <dbReference type="ARBA" id="ARBA00022842"/>
    </source>
</evidence>
<dbReference type="GO" id="GO:1990817">
    <property type="term" value="F:poly(A) RNA polymerase activity"/>
    <property type="evidence" value="ECO:0007669"/>
    <property type="project" value="UniProtKB-EC"/>
</dbReference>
<dbReference type="STRING" id="6210.W6ULA4"/>
<feature type="compositionally biased region" description="Low complexity" evidence="7">
    <location>
        <begin position="996"/>
        <end position="1015"/>
    </location>
</feature>
<dbReference type="AlphaFoldDB" id="W6ULA4"/>
<dbReference type="GO" id="GO:0043634">
    <property type="term" value="P:polyadenylation-dependent ncRNA catabolic process"/>
    <property type="evidence" value="ECO:0007669"/>
    <property type="project" value="TreeGrafter"/>
</dbReference>
<evidence type="ECO:0000256" key="1">
    <source>
        <dbReference type="ARBA" id="ARBA00001936"/>
    </source>
</evidence>
<evidence type="ECO:0000256" key="3">
    <source>
        <dbReference type="ARBA" id="ARBA00012388"/>
    </source>
</evidence>
<dbReference type="InterPro" id="IPR045862">
    <property type="entry name" value="Trf4-like"/>
</dbReference>
<reference evidence="9 10" key="1">
    <citation type="journal article" date="2013" name="Nat. Genet.">
        <title>The genome of the hydatid tapeworm Echinococcus granulosus.</title>
        <authorList>
            <person name="Zheng H."/>
            <person name="Zhang W."/>
            <person name="Zhang L."/>
            <person name="Zhang Z."/>
            <person name="Li J."/>
            <person name="Lu G."/>
            <person name="Zhu Y."/>
            <person name="Wang Y."/>
            <person name="Huang Y."/>
            <person name="Liu J."/>
            <person name="Kang H."/>
            <person name="Chen J."/>
            <person name="Wang L."/>
            <person name="Chen A."/>
            <person name="Yu S."/>
            <person name="Gao Z."/>
            <person name="Jin L."/>
            <person name="Gu W."/>
            <person name="Wang Z."/>
            <person name="Zhao L."/>
            <person name="Shi B."/>
            <person name="Wen H."/>
            <person name="Lin R."/>
            <person name="Jones M.K."/>
            <person name="Brejova B."/>
            <person name="Vinar T."/>
            <person name="Zhao G."/>
            <person name="McManus D.P."/>
            <person name="Chen Z."/>
            <person name="Zhou Y."/>
            <person name="Wang S."/>
        </authorList>
    </citation>
    <scope>NUCLEOTIDE SEQUENCE [LARGE SCALE GENOMIC DNA]</scope>
</reference>
<dbReference type="PROSITE" id="PS50011">
    <property type="entry name" value="PROTEIN_KINASE_DOM"/>
    <property type="match status" value="1"/>
</dbReference>
<organism evidence="9 10">
    <name type="scientific">Echinococcus granulosus</name>
    <name type="common">Hydatid tapeworm</name>
    <dbReference type="NCBI Taxonomy" id="6210"/>
    <lineage>
        <taxon>Eukaryota</taxon>
        <taxon>Metazoa</taxon>
        <taxon>Spiralia</taxon>
        <taxon>Lophotrochozoa</taxon>
        <taxon>Platyhelminthes</taxon>
        <taxon>Cestoda</taxon>
        <taxon>Eucestoda</taxon>
        <taxon>Cyclophyllidea</taxon>
        <taxon>Taeniidae</taxon>
        <taxon>Echinococcus</taxon>
        <taxon>Echinococcus granulosus group</taxon>
    </lineage>
</organism>
<dbReference type="GO" id="GO:0031123">
    <property type="term" value="P:RNA 3'-end processing"/>
    <property type="evidence" value="ECO:0007669"/>
    <property type="project" value="TreeGrafter"/>
</dbReference>
<dbReference type="Pfam" id="PF00069">
    <property type="entry name" value="Pkinase"/>
    <property type="match status" value="1"/>
</dbReference>
<dbReference type="Pfam" id="PF22600">
    <property type="entry name" value="MTPAP-like_central"/>
    <property type="match status" value="1"/>
</dbReference>
<dbReference type="SUPFAM" id="SSF81301">
    <property type="entry name" value="Nucleotidyltransferase"/>
    <property type="match status" value="1"/>
</dbReference>
<dbReference type="GO" id="GO:0046872">
    <property type="term" value="F:metal ion binding"/>
    <property type="evidence" value="ECO:0007669"/>
    <property type="project" value="UniProtKB-KW"/>
</dbReference>
<evidence type="ECO:0000256" key="5">
    <source>
        <dbReference type="ARBA" id="ARBA00022723"/>
    </source>
</evidence>
<evidence type="ECO:0000256" key="7">
    <source>
        <dbReference type="SAM" id="MobiDB-lite"/>
    </source>
</evidence>
<dbReference type="PANTHER" id="PTHR23092">
    <property type="entry name" value="POLY(A) RNA POLYMERASE"/>
    <property type="match status" value="1"/>
</dbReference>
<dbReference type="EC" id="2.7.7.19" evidence="3"/>
<feature type="compositionally biased region" description="Polar residues" evidence="7">
    <location>
        <begin position="1182"/>
        <end position="1197"/>
    </location>
</feature>
<dbReference type="SMART" id="SM00220">
    <property type="entry name" value="S_TKc"/>
    <property type="match status" value="1"/>
</dbReference>
<name>W6ULA4_ECHGR</name>
<evidence type="ECO:0000256" key="2">
    <source>
        <dbReference type="ARBA" id="ARBA00008593"/>
    </source>
</evidence>
<dbReference type="PROSITE" id="PS00108">
    <property type="entry name" value="PROTEIN_KINASE_ST"/>
    <property type="match status" value="1"/>
</dbReference>
<dbReference type="GO" id="GO:0031499">
    <property type="term" value="C:TRAMP complex"/>
    <property type="evidence" value="ECO:0007669"/>
    <property type="project" value="TreeGrafter"/>
</dbReference>
<dbReference type="InterPro" id="IPR011009">
    <property type="entry name" value="Kinase-like_dom_sf"/>
</dbReference>
<feature type="domain" description="Protein kinase" evidence="8">
    <location>
        <begin position="18"/>
        <end position="376"/>
    </location>
</feature>
<feature type="region of interest" description="Disordered" evidence="7">
    <location>
        <begin position="993"/>
        <end position="1075"/>
    </location>
</feature>
<keyword evidence="5" id="KW-0479">Metal-binding</keyword>
<dbReference type="InterPro" id="IPR043519">
    <property type="entry name" value="NT_sf"/>
</dbReference>
<dbReference type="GO" id="GO:0005730">
    <property type="term" value="C:nucleolus"/>
    <property type="evidence" value="ECO:0007669"/>
    <property type="project" value="TreeGrafter"/>
</dbReference>
<dbReference type="GO" id="GO:0004672">
    <property type="term" value="F:protein kinase activity"/>
    <property type="evidence" value="ECO:0007669"/>
    <property type="project" value="InterPro"/>
</dbReference>
<dbReference type="InterPro" id="IPR008271">
    <property type="entry name" value="Ser/Thr_kinase_AS"/>
</dbReference>
<dbReference type="FunFam" id="3.30.460.10:FF:000006">
    <property type="entry name" value="non-canonical poly(A) RNA polymerase PAPD5"/>
    <property type="match status" value="1"/>
</dbReference>
<gene>
    <name evidence="9" type="ORF">EGR_02753</name>
</gene>
<evidence type="ECO:0000259" key="8">
    <source>
        <dbReference type="PROSITE" id="PS50011"/>
    </source>
</evidence>
<accession>W6ULA4</accession>
<feature type="compositionally biased region" description="Basic residues" evidence="7">
    <location>
        <begin position="1044"/>
        <end position="1054"/>
    </location>
</feature>
<dbReference type="CTD" id="36338468"/>
<dbReference type="OrthoDB" id="273917at2759"/>
<dbReference type="Gene3D" id="3.30.460.10">
    <property type="entry name" value="Beta Polymerase, domain 2"/>
    <property type="match status" value="1"/>
</dbReference>
<keyword evidence="4" id="KW-0808">Transferase</keyword>
<dbReference type="RefSeq" id="XP_024353496.1">
    <property type="nucleotide sequence ID" value="XM_024492002.1"/>
</dbReference>
<sequence length="1254" mass="138522">MSSISALNRLSRKSFSLTVVLEQYGLRNIGPMTTMRTKEGSEDDDITATDNLDFLHKQRAREVDLRPPGPHPNIVPILDDFFDRAPPVKTEGEGGREASWEGVEKFPDGFGGRPYTLYLLMERFDGSLDDLLNGKWKPTTTFSSSMNSASFLMRQPASHEIASGSPFEIPTSNMEFSSLCLRTEEAIGVAVQMVEAVAHLQRYHIAHRDIKPSNFLVRSRNLPKRVDLLNGETVEAINLRLQVALTDFGCAIRTVDHAIGRDCTTVSHSGNIALWAPEVAVHFSDPQTSDQQCTLPSIYSRADLWAVATIAYQLFGRPNPFLSGELSSTNYAESELPMLPSAAPGVLVWVLHSCLRRNPSARPPAPLVADVLHTWCLLANLKRFLSPRLFDKVVPQIPLPMEILVKAAGGDFLNNEETWLTMKLAAEGFSRLHKRLDDPLRRKLRQLLQLTWTADWLLGAAKVTGLRHLFYQRVTLERFAFCLAFVEVFGSFSTGLYLPTSDVDIVIFGKWPQLPLGTLERALKENNFATDIKVLSKATVPIVKFTDSDTGLHVDISFNMANSVRAIKFVHTYLGIYPCLRYLVFTLKQFLLVRELNEVWTGGLSSYALILMCISFLQQNTREKETVKSRNLGTLLLEFFEFYGIRFNYRTTGIRFSEQSSFISKDWFTKSMERDQYPPLLCIEDPLCPGNNVARRSYSSNMVLDAFKHAYLALSAALRTDADNVGSILSSILLIPPDTITSRKRVRAYALLMYQLMPSFFVPHVKSGITPMQLQQMSSKTSPTQPCECSEDQLNNSSPPTKAPIIVSARGLSTRPPAFLRAPNGADMLYLSTSFPSYAYPSNPVFYDPLCFPVPNPPNGAPTVQKPVFVMFSHSAFTSVSSPVFFSPYLPVHTSASSVDGDITAMSRTVLDSGSDCDEMLSESELQEMHVSDDMASGDIEDVYRDIEAADRNFKSGRSVSASNTCSNLVKQLAPLRLFSSEQNVSCTRENQELDSSCPLSSPSILPSSSTSSTKSKGHKSCEKMEAELPQTPPPPPSQTRGGKSSRRRRRPVRKTGGIVPTLDGPNVNASTPETQVVPTRANGCCLSSNEDTEESGCTCQSVHKMKRRCSQLRSGGNCREGKVDGMVTASETTPGHTKTWSSFKSSIRMDSSSPGQNNPGSENLGNPLTASPNPLPASKAGNKQQQSVAKNSAISSSLKRPALSPFLVHCKERRWNDRTLNALTWDGVALCHRGLPPHNSALSRCQQPGDIGT</sequence>
<dbReference type="EMBL" id="APAU02000013">
    <property type="protein sequence ID" value="EUB62300.1"/>
    <property type="molecule type" value="Genomic_DNA"/>
</dbReference>
<feature type="compositionally biased region" description="Polar residues" evidence="7">
    <location>
        <begin position="1130"/>
        <end position="1173"/>
    </location>
</feature>
<dbReference type="Gene3D" id="1.10.510.10">
    <property type="entry name" value="Transferase(Phosphotransferase) domain 1"/>
    <property type="match status" value="1"/>
</dbReference>
<dbReference type="SUPFAM" id="SSF56112">
    <property type="entry name" value="Protein kinase-like (PK-like)"/>
    <property type="match status" value="1"/>
</dbReference>
<dbReference type="GO" id="GO:0003729">
    <property type="term" value="F:mRNA binding"/>
    <property type="evidence" value="ECO:0007669"/>
    <property type="project" value="TreeGrafter"/>
</dbReference>
<dbReference type="KEGG" id="egl:EGR_02753"/>
<proteinExistence type="inferred from homology"/>
<protein>
    <recommendedName>
        <fullName evidence="3">polynucleotide adenylyltransferase</fullName>
        <ecNumber evidence="3">2.7.7.19</ecNumber>
    </recommendedName>
</protein>
<evidence type="ECO:0000256" key="4">
    <source>
        <dbReference type="ARBA" id="ARBA00022679"/>
    </source>
</evidence>
<keyword evidence="6" id="KW-0460">Magnesium</keyword>
<comment type="similarity">
    <text evidence="2">Belongs to the DNA polymerase type-B-like family.</text>
</comment>
<dbReference type="Pfam" id="PF03828">
    <property type="entry name" value="PAP_assoc"/>
    <property type="match status" value="1"/>
</dbReference>
<dbReference type="GO" id="GO:0005524">
    <property type="term" value="F:ATP binding"/>
    <property type="evidence" value="ECO:0007669"/>
    <property type="project" value="InterPro"/>
</dbReference>
<dbReference type="PANTHER" id="PTHR23092:SF15">
    <property type="entry name" value="INACTIVE NON-CANONICAL POLY(A) RNA POLYMERASE PROTEIN TRF4-2-RELATED"/>
    <property type="match status" value="1"/>
</dbReference>
<comment type="caution">
    <text evidence="9">The sequence shown here is derived from an EMBL/GenBank/DDBJ whole genome shotgun (WGS) entry which is preliminary data.</text>
</comment>
<evidence type="ECO:0000313" key="10">
    <source>
        <dbReference type="Proteomes" id="UP000019149"/>
    </source>
</evidence>
<feature type="region of interest" description="Disordered" evidence="7">
    <location>
        <begin position="779"/>
        <end position="800"/>
    </location>
</feature>